<comment type="subcellular location">
    <subcellularLocation>
        <location evidence="1">Membrane</location>
        <topology evidence="1">Multi-pass membrane protein</topology>
    </subcellularLocation>
</comment>
<feature type="transmembrane region" description="Helical" evidence="6">
    <location>
        <begin position="278"/>
        <end position="297"/>
    </location>
</feature>
<dbReference type="Pfam" id="PF07690">
    <property type="entry name" value="MFS_1"/>
    <property type="match status" value="1"/>
</dbReference>
<proteinExistence type="predicted"/>
<feature type="transmembrane region" description="Helical" evidence="6">
    <location>
        <begin position="12"/>
        <end position="41"/>
    </location>
</feature>
<evidence type="ECO:0000256" key="3">
    <source>
        <dbReference type="ARBA" id="ARBA00022692"/>
    </source>
</evidence>
<feature type="transmembrane region" description="Helical" evidence="6">
    <location>
        <begin position="195"/>
        <end position="213"/>
    </location>
</feature>
<feature type="transmembrane region" description="Helical" evidence="6">
    <location>
        <begin position="394"/>
        <end position="414"/>
    </location>
</feature>
<keyword evidence="8" id="KW-1185">Reference proteome</keyword>
<dbReference type="EMBL" id="CAJZBQ010000045">
    <property type="protein sequence ID" value="CAG9328311.1"/>
    <property type="molecule type" value="Genomic_DNA"/>
</dbReference>
<evidence type="ECO:0000313" key="7">
    <source>
        <dbReference type="EMBL" id="CAG9328311.1"/>
    </source>
</evidence>
<dbReference type="InterPro" id="IPR011701">
    <property type="entry name" value="MFS"/>
</dbReference>
<evidence type="ECO:0000256" key="1">
    <source>
        <dbReference type="ARBA" id="ARBA00004141"/>
    </source>
</evidence>
<dbReference type="AlphaFoldDB" id="A0AAU9JT73"/>
<dbReference type="PANTHER" id="PTHR43385:SF1">
    <property type="entry name" value="RIBOFLAVIN TRANSPORTER RIBJ"/>
    <property type="match status" value="1"/>
</dbReference>
<feature type="transmembrane region" description="Helical" evidence="6">
    <location>
        <begin position="139"/>
        <end position="162"/>
    </location>
</feature>
<evidence type="ECO:0000256" key="2">
    <source>
        <dbReference type="ARBA" id="ARBA00022448"/>
    </source>
</evidence>
<feature type="transmembrane region" description="Helical" evidence="6">
    <location>
        <begin position="53"/>
        <end position="74"/>
    </location>
</feature>
<dbReference type="GO" id="GO:0022857">
    <property type="term" value="F:transmembrane transporter activity"/>
    <property type="evidence" value="ECO:0007669"/>
    <property type="project" value="InterPro"/>
</dbReference>
<feature type="transmembrane region" description="Helical" evidence="6">
    <location>
        <begin position="81"/>
        <end position="99"/>
    </location>
</feature>
<dbReference type="InterPro" id="IPR052983">
    <property type="entry name" value="MFS_Riboflavin_Transporter"/>
</dbReference>
<dbReference type="GO" id="GO:0016020">
    <property type="term" value="C:membrane"/>
    <property type="evidence" value="ECO:0007669"/>
    <property type="project" value="UniProtKB-SubCell"/>
</dbReference>
<sequence>MEQPKKWNRVSALIGCMVANIVSGSINAWGVIGIYLASYYYSKDSSIDESDMYLAFTLSYILEPLCFIVASYLCEIIGCKFTAYIGTILGCIILFASSFTTNPYLFSILYGLAEAIISGMIDMPVIWACWPYFPNKTGLVTSIGFSGYSLGPTIFGLIWTMMVNPNNKSPHSKHNGNSSSSYFGHEVYNKVPATIRWICLIYLIMQLAGTSMITSHDKTKKGSDGIKLEKRSLKLKDILKQSLFWKLSLNFYFFVAPYAFLFTNYKSIGLTKHKNDHLFSYLGSIGFVTSCISRIFWGILVDKYGWKRVTIVSGAIQFFVYCSIYFTLTEEYLFCACVIFAFSFGSGTYLILTIGTSLLYPKDPWVVSYAVIGVALNVVTIYFVQLFITPIIGYKTLFFIISGCMIINLLITYFTPSIYNEISSQTDISLLSIEDNSVSKVKS</sequence>
<feature type="transmembrane region" description="Helical" evidence="6">
    <location>
        <begin position="366"/>
        <end position="388"/>
    </location>
</feature>
<dbReference type="PANTHER" id="PTHR43385">
    <property type="entry name" value="RIBOFLAVIN TRANSPORTER RIBJ"/>
    <property type="match status" value="1"/>
</dbReference>
<comment type="caution">
    <text evidence="7">The sequence shown here is derived from an EMBL/GenBank/DDBJ whole genome shotgun (WGS) entry which is preliminary data.</text>
</comment>
<dbReference type="Proteomes" id="UP001162131">
    <property type="component" value="Unassembled WGS sequence"/>
</dbReference>
<organism evidence="7 8">
    <name type="scientific">Blepharisma stoltei</name>
    <dbReference type="NCBI Taxonomy" id="1481888"/>
    <lineage>
        <taxon>Eukaryota</taxon>
        <taxon>Sar</taxon>
        <taxon>Alveolata</taxon>
        <taxon>Ciliophora</taxon>
        <taxon>Postciliodesmatophora</taxon>
        <taxon>Heterotrichea</taxon>
        <taxon>Heterotrichida</taxon>
        <taxon>Blepharismidae</taxon>
        <taxon>Blepharisma</taxon>
    </lineage>
</organism>
<dbReference type="InterPro" id="IPR036259">
    <property type="entry name" value="MFS_trans_sf"/>
</dbReference>
<feature type="transmembrane region" description="Helical" evidence="6">
    <location>
        <begin position="332"/>
        <end position="354"/>
    </location>
</feature>
<gene>
    <name evidence="7" type="ORF">BSTOLATCC_MIC45766</name>
</gene>
<protein>
    <submittedName>
        <fullName evidence="7">Uncharacterized protein</fullName>
    </submittedName>
</protein>
<accession>A0AAU9JT73</accession>
<keyword evidence="3 6" id="KW-0812">Transmembrane</keyword>
<evidence type="ECO:0000313" key="8">
    <source>
        <dbReference type="Proteomes" id="UP001162131"/>
    </source>
</evidence>
<keyword evidence="2" id="KW-0813">Transport</keyword>
<feature type="transmembrane region" description="Helical" evidence="6">
    <location>
        <begin position="105"/>
        <end position="127"/>
    </location>
</feature>
<reference evidence="7" key="1">
    <citation type="submission" date="2021-09" db="EMBL/GenBank/DDBJ databases">
        <authorList>
            <consortium name="AG Swart"/>
            <person name="Singh M."/>
            <person name="Singh A."/>
            <person name="Seah K."/>
            <person name="Emmerich C."/>
        </authorList>
    </citation>
    <scope>NUCLEOTIDE SEQUENCE</scope>
    <source>
        <strain evidence="7">ATCC30299</strain>
    </source>
</reference>
<keyword evidence="4 6" id="KW-1133">Transmembrane helix</keyword>
<keyword evidence="5 6" id="KW-0472">Membrane</keyword>
<dbReference type="SUPFAM" id="SSF103473">
    <property type="entry name" value="MFS general substrate transporter"/>
    <property type="match status" value="1"/>
</dbReference>
<dbReference type="Gene3D" id="1.20.1250.20">
    <property type="entry name" value="MFS general substrate transporter like domains"/>
    <property type="match status" value="2"/>
</dbReference>
<evidence type="ECO:0000256" key="5">
    <source>
        <dbReference type="ARBA" id="ARBA00023136"/>
    </source>
</evidence>
<name>A0AAU9JT73_9CILI</name>
<feature type="transmembrane region" description="Helical" evidence="6">
    <location>
        <begin position="309"/>
        <end position="326"/>
    </location>
</feature>
<evidence type="ECO:0000256" key="4">
    <source>
        <dbReference type="ARBA" id="ARBA00022989"/>
    </source>
</evidence>
<evidence type="ECO:0000256" key="6">
    <source>
        <dbReference type="SAM" id="Phobius"/>
    </source>
</evidence>
<feature type="transmembrane region" description="Helical" evidence="6">
    <location>
        <begin position="243"/>
        <end position="263"/>
    </location>
</feature>